<dbReference type="InterPro" id="IPR000014">
    <property type="entry name" value="PAS"/>
</dbReference>
<dbReference type="Proteomes" id="UP000179807">
    <property type="component" value="Unassembled WGS sequence"/>
</dbReference>
<feature type="transmembrane region" description="Helical" evidence="1">
    <location>
        <begin position="98"/>
        <end position="120"/>
    </location>
</feature>
<feature type="transmembrane region" description="Helical" evidence="1">
    <location>
        <begin position="847"/>
        <end position="871"/>
    </location>
</feature>
<feature type="transmembrane region" description="Helical" evidence="1">
    <location>
        <begin position="132"/>
        <end position="157"/>
    </location>
</feature>
<keyword evidence="4" id="KW-1185">Reference proteome</keyword>
<dbReference type="InterPro" id="IPR057352">
    <property type="entry name" value="TPR_TmcB/C"/>
</dbReference>
<feature type="domain" description="Guanylate cyclase" evidence="2">
    <location>
        <begin position="1333"/>
        <end position="1482"/>
    </location>
</feature>
<evidence type="ECO:0000313" key="4">
    <source>
        <dbReference type="Proteomes" id="UP000179807"/>
    </source>
</evidence>
<feature type="transmembrane region" description="Helical" evidence="1">
    <location>
        <begin position="298"/>
        <end position="316"/>
    </location>
</feature>
<feature type="transmembrane region" description="Helical" evidence="1">
    <location>
        <begin position="624"/>
        <end position="646"/>
    </location>
</feature>
<feature type="transmembrane region" description="Helical" evidence="1">
    <location>
        <begin position="41"/>
        <end position="62"/>
    </location>
</feature>
<proteinExistence type="predicted"/>
<evidence type="ECO:0000313" key="3">
    <source>
        <dbReference type="EMBL" id="OHT12525.1"/>
    </source>
</evidence>
<dbReference type="InterPro" id="IPR029787">
    <property type="entry name" value="Nucleotide_cyclase"/>
</dbReference>
<feature type="transmembrane region" description="Helical" evidence="1">
    <location>
        <begin position="1117"/>
        <end position="1140"/>
    </location>
</feature>
<evidence type="ECO:0000259" key="2">
    <source>
        <dbReference type="PROSITE" id="PS50125"/>
    </source>
</evidence>
<dbReference type="RefSeq" id="XP_068365661.1">
    <property type="nucleotide sequence ID" value="XM_068499661.1"/>
</dbReference>
<keyword evidence="1" id="KW-0472">Membrane</keyword>
<keyword evidence="1" id="KW-1133">Transmembrane helix</keyword>
<dbReference type="Gene3D" id="3.30.70.1230">
    <property type="entry name" value="Nucleotide cyclase"/>
    <property type="match status" value="1"/>
</dbReference>
<dbReference type="CDD" id="cd00130">
    <property type="entry name" value="PAS"/>
    <property type="match status" value="1"/>
</dbReference>
<feature type="transmembrane region" description="Helical" evidence="1">
    <location>
        <begin position="930"/>
        <end position="949"/>
    </location>
</feature>
<dbReference type="OrthoDB" id="10645664at2759"/>
<dbReference type="GeneID" id="94834365"/>
<dbReference type="VEuPathDB" id="TrichDB:TRFO_17565"/>
<evidence type="ECO:0000256" key="1">
    <source>
        <dbReference type="SAM" id="Phobius"/>
    </source>
</evidence>
<dbReference type="SUPFAM" id="SSF55073">
    <property type="entry name" value="Nucleotide cyclase"/>
    <property type="match status" value="1"/>
</dbReference>
<name>A0A1J4KSS3_9EUKA</name>
<feature type="transmembrane region" description="Helical" evidence="1">
    <location>
        <begin position="239"/>
        <end position="262"/>
    </location>
</feature>
<dbReference type="SUPFAM" id="SSF55785">
    <property type="entry name" value="PYP-like sensor domain (PAS domain)"/>
    <property type="match status" value="1"/>
</dbReference>
<sequence length="1524" mass="174564">MNNEKFVSVEDDDLGYDRHTIFFSFFSLVYEINKLHIWNPYYYFFQWIFMFIQILSVMYWPLFSNYESDSSIFNDIVGNLNAFVTFSKHDQILNHTPVQLAVIIVINILIISWILFAILYTRNHNRVSKAMVLATAFVLQILTHIFFLPTVSVFATSIPKLVDGELVEILIFIALLILLVLSAVIIHASMISFPYLVSPNRCLFASFDGLTLEVVLYITSYQILFSYISLYFASWAKSFIVSFHTIASFFIIFYMFQFPYVYLPANVIMASYGMAYVVSDILSILYLCNVQYSEYIRVFVPIAVGFISCLVFFIIFRRIRIKGAQITNNPALYTDECDGYLQSLNIKSAFEAMRLIRIGFSMSSRSIFNGTFPLYFANKFDDVNLWFLACSIFSFFPGEQENFQEALQKLKVKSPSHTLKRIRLMGLMRLDQYRNFVATLEFDRTFLRLQEVTHDSISCIKQFWSNTAELNSKVSISTLCNVASHVRSASDTWSEILMIHPTEQSFIELYSVFQIECLGKIEKGIRTQIRSEKAQKVQNHEVDPLFRVLVITKPELLKNGIVSSTGHLIDCEETVKATELSYHDEVIEGYNEIQERQEDQFDWAFHRIQLGRATFHFKPNFLSLFRFLSVFAVLIWLGILMVGFYFSVVTFSRYDNAFDRSINFVTIQNSFNFAHVSLLLQWAFKDNLSFSNETYSSTLTPEIIQSEKLNIDPFNLGDSIDELTNSAQKSMIEILMGLSTNSLMQSEFNIVVNSLIEPAMDMYYCTYDETTDKMILSYRNASVKAGMLVIAWYQQYFDTQEMGKTNPITCELNILYRNYPKASQKAIYKLDAALDQRLEEDIRIFNIYVIIFCITSILLWLPLIFTPTFLIRIEINKTIKAIMSISNEGALQASKFLSKNENVSIFGERITETANEHRNNFITSVTISQFLPYLLVALVLILGALPHYYVLSTIKQDVDYQKKEHLGALRLPMCSGLLSIGMLYSMVQKLQIDYMNLSVLQNDFSILIENITNTNNRYIREVANKYEDLRQIHFIDQCESVESATRKHSFYSCLAIERAVNTYLVMTRDFFLDNFTFDSREFVDIFHFSTTELFNKLRQSIEVDKEIQYGLTGNGQIASICMFSIAIVLLILAFGLILYFDSILLHILKTAMLLIRHVPPPVIAENQQMIDLLIKQKKTAVKKLSTVSAIIYEHTSTPIICVGDGFIIEAVNSTFASVFGLDHKMLVGHPLSFVIPRPDSGAVDLSIEEQGAYHLFEKMEMMQANPTIDVASYSTFCICNDEYVPAKSTAYPVRESNGEISNYVLFIEDRRKFIEEAKKLEDAKKTCDALMNQLVPRDIANFTAGKNDFAFVSKKATIVAVQITMILEIMSRKLSDFDNIISDIEAIARKNPPFFMMKTVFDTIYLVGGLFQDGDISLQATSALVLAKALKTKMEKIILQSEEKRFAIAIVMGGPILSGLVGTENPLFEVSGAIIDEAAELSSMCPKDEIIISEEFRQVLVEILPNEDFNRYGPMVFGRPTYLL</sequence>
<protein>
    <recommendedName>
        <fullName evidence="2">Guanylate cyclase domain-containing protein</fullName>
    </recommendedName>
</protein>
<dbReference type="PROSITE" id="PS50125">
    <property type="entry name" value="GUANYLATE_CYCLASE_2"/>
    <property type="match status" value="1"/>
</dbReference>
<keyword evidence="1" id="KW-0812">Transmembrane</keyword>
<dbReference type="Gene3D" id="3.30.450.20">
    <property type="entry name" value="PAS domain"/>
    <property type="match status" value="1"/>
</dbReference>
<dbReference type="EMBL" id="MLAK01000561">
    <property type="protein sequence ID" value="OHT12525.1"/>
    <property type="molecule type" value="Genomic_DNA"/>
</dbReference>
<dbReference type="Pfam" id="PF25474">
    <property type="entry name" value="TPR_TmcB"/>
    <property type="match status" value="1"/>
</dbReference>
<organism evidence="3 4">
    <name type="scientific">Tritrichomonas foetus</name>
    <dbReference type="NCBI Taxonomy" id="1144522"/>
    <lineage>
        <taxon>Eukaryota</taxon>
        <taxon>Metamonada</taxon>
        <taxon>Parabasalia</taxon>
        <taxon>Tritrichomonadida</taxon>
        <taxon>Tritrichomonadidae</taxon>
        <taxon>Tritrichomonas</taxon>
    </lineage>
</organism>
<dbReference type="Pfam" id="PF13426">
    <property type="entry name" value="PAS_9"/>
    <property type="match status" value="1"/>
</dbReference>
<dbReference type="GO" id="GO:0009190">
    <property type="term" value="P:cyclic nucleotide biosynthetic process"/>
    <property type="evidence" value="ECO:0007669"/>
    <property type="project" value="InterPro"/>
</dbReference>
<accession>A0A1J4KSS3</accession>
<dbReference type="GO" id="GO:0035556">
    <property type="term" value="P:intracellular signal transduction"/>
    <property type="evidence" value="ECO:0007669"/>
    <property type="project" value="InterPro"/>
</dbReference>
<feature type="transmembrane region" description="Helical" evidence="1">
    <location>
        <begin position="169"/>
        <end position="193"/>
    </location>
</feature>
<dbReference type="InterPro" id="IPR035965">
    <property type="entry name" value="PAS-like_dom_sf"/>
</dbReference>
<comment type="caution">
    <text evidence="3">The sequence shown here is derived from an EMBL/GenBank/DDBJ whole genome shotgun (WGS) entry which is preliminary data.</text>
</comment>
<feature type="transmembrane region" description="Helical" evidence="1">
    <location>
        <begin position="274"/>
        <end position="292"/>
    </location>
</feature>
<gene>
    <name evidence="3" type="ORF">TRFO_17565</name>
</gene>
<dbReference type="InterPro" id="IPR001054">
    <property type="entry name" value="A/G_cyclase"/>
</dbReference>
<dbReference type="SMART" id="SM00091">
    <property type="entry name" value="PAS"/>
    <property type="match status" value="1"/>
</dbReference>
<reference evidence="3" key="1">
    <citation type="submission" date="2016-10" db="EMBL/GenBank/DDBJ databases">
        <authorList>
            <person name="Benchimol M."/>
            <person name="Almeida L.G."/>
            <person name="Vasconcelos A.T."/>
            <person name="Perreira-Neves A."/>
            <person name="Rosa I.A."/>
            <person name="Tasca T."/>
            <person name="Bogo M.R."/>
            <person name="de Souza W."/>
        </authorList>
    </citation>
    <scope>NUCLEOTIDE SEQUENCE [LARGE SCALE GENOMIC DNA]</scope>
    <source>
        <strain evidence="3">K</strain>
    </source>
</reference>